<evidence type="ECO:0000313" key="1">
    <source>
        <dbReference type="EMBL" id="AGS33881.1"/>
    </source>
</evidence>
<keyword evidence="2" id="KW-1185">Reference proteome</keyword>
<accession>S5TG19</accession>
<sequence>MTIFLDTDTHCFIAHTRAELVDALLEHLDPETVDLSDLATACLGVTPLDVMLVED</sequence>
<name>S5TG19_9CORY</name>
<gene>
    <name evidence="1" type="ORF">B841_01990</name>
</gene>
<dbReference type="AlphaFoldDB" id="S5TG19"/>
<dbReference type="Proteomes" id="UP000015388">
    <property type="component" value="Chromosome"/>
</dbReference>
<dbReference type="STRING" id="1224163.B841_01990"/>
<evidence type="ECO:0000313" key="2">
    <source>
        <dbReference type="Proteomes" id="UP000015388"/>
    </source>
</evidence>
<organism evidence="1 2">
    <name type="scientific">Corynebacterium maris DSM 45190</name>
    <dbReference type="NCBI Taxonomy" id="1224163"/>
    <lineage>
        <taxon>Bacteria</taxon>
        <taxon>Bacillati</taxon>
        <taxon>Actinomycetota</taxon>
        <taxon>Actinomycetes</taxon>
        <taxon>Mycobacteriales</taxon>
        <taxon>Corynebacteriaceae</taxon>
        <taxon>Corynebacterium</taxon>
    </lineage>
</organism>
<dbReference type="PATRIC" id="fig|1224163.3.peg.402"/>
<reference evidence="1 2" key="1">
    <citation type="submission" date="2012-11" db="EMBL/GenBank/DDBJ databases">
        <title>The complete genome sequence of Corynebacterium maris Coryn-1 (=DSM 45190).</title>
        <authorList>
            <person name="Schaffert L."/>
            <person name="Albersmeier A."/>
            <person name="Kalinowski J."/>
            <person name="Ruckert C."/>
        </authorList>
    </citation>
    <scope>NUCLEOTIDE SEQUENCE [LARGE SCALE GENOMIC DNA]</scope>
    <source>
        <strain evidence="2">Coryn-1</strain>
    </source>
</reference>
<proteinExistence type="predicted"/>
<protein>
    <submittedName>
        <fullName evidence="1">Uncharacterized protein</fullName>
    </submittedName>
</protein>
<dbReference type="EMBL" id="CP003924">
    <property type="protein sequence ID" value="AGS33881.1"/>
    <property type="molecule type" value="Genomic_DNA"/>
</dbReference>
<dbReference type="RefSeq" id="WP_020933816.1">
    <property type="nucleotide sequence ID" value="NC_021915.1"/>
</dbReference>
<dbReference type="HOGENOM" id="CLU_211413_0_0_11"/>
<dbReference type="KEGG" id="cmd:B841_01990"/>